<accession>K2HDU9</accession>
<evidence type="ECO:0000313" key="5">
    <source>
        <dbReference type="Proteomes" id="UP000006765"/>
    </source>
</evidence>
<evidence type="ECO:0000256" key="2">
    <source>
        <dbReference type="SAM" id="MobiDB-lite"/>
    </source>
</evidence>
<gene>
    <name evidence="4" type="ORF">OCGS_1540</name>
</gene>
<dbReference type="RefSeq" id="WP_007426692.1">
    <property type="nucleotide sequence ID" value="NZ_AMGO01000021.1"/>
</dbReference>
<dbReference type="eggNOG" id="COG4223">
    <property type="taxonomic scope" value="Bacteria"/>
</dbReference>
<keyword evidence="3" id="KW-0472">Membrane</keyword>
<protein>
    <recommendedName>
        <fullName evidence="6">Mitochondrial inner membrane protein</fullName>
    </recommendedName>
</protein>
<reference evidence="4 5" key="1">
    <citation type="journal article" date="2012" name="J. Bacteriol.">
        <title>Draft Genome Sequence of Oceaniovalibus guishaninsula JLT2003T.</title>
        <authorList>
            <person name="Tang K."/>
            <person name="Liu K."/>
            <person name="Jiao N."/>
        </authorList>
    </citation>
    <scope>NUCLEOTIDE SEQUENCE [LARGE SCALE GENOMIC DNA]</scope>
    <source>
        <strain evidence="4 5">JLT2003</strain>
    </source>
</reference>
<keyword evidence="1" id="KW-0175">Coiled coil</keyword>
<dbReference type="Proteomes" id="UP000006765">
    <property type="component" value="Unassembled WGS sequence"/>
</dbReference>
<evidence type="ECO:0000256" key="1">
    <source>
        <dbReference type="SAM" id="Coils"/>
    </source>
</evidence>
<evidence type="ECO:0000313" key="4">
    <source>
        <dbReference type="EMBL" id="EKE44702.1"/>
    </source>
</evidence>
<dbReference type="OrthoDB" id="7659420at2"/>
<comment type="caution">
    <text evidence="4">The sequence shown here is derived from an EMBL/GenBank/DDBJ whole genome shotgun (WGS) entry which is preliminary data.</text>
</comment>
<feature type="coiled-coil region" evidence="1">
    <location>
        <begin position="194"/>
        <end position="297"/>
    </location>
</feature>
<proteinExistence type="predicted"/>
<dbReference type="STRING" id="1231392.OCGS_1540"/>
<dbReference type="SUPFAM" id="SSF57997">
    <property type="entry name" value="Tropomyosin"/>
    <property type="match status" value="1"/>
</dbReference>
<organism evidence="4 5">
    <name type="scientific">Oceaniovalibus guishaninsula JLT2003</name>
    <dbReference type="NCBI Taxonomy" id="1231392"/>
    <lineage>
        <taxon>Bacteria</taxon>
        <taxon>Pseudomonadati</taxon>
        <taxon>Pseudomonadota</taxon>
        <taxon>Alphaproteobacteria</taxon>
        <taxon>Rhodobacterales</taxon>
        <taxon>Roseobacteraceae</taxon>
        <taxon>Oceaniovalibus</taxon>
    </lineage>
</organism>
<feature type="transmembrane region" description="Helical" evidence="3">
    <location>
        <begin position="101"/>
        <end position="122"/>
    </location>
</feature>
<evidence type="ECO:0000256" key="3">
    <source>
        <dbReference type="SAM" id="Phobius"/>
    </source>
</evidence>
<dbReference type="Gene3D" id="1.10.287.1490">
    <property type="match status" value="1"/>
</dbReference>
<evidence type="ECO:0008006" key="6">
    <source>
        <dbReference type="Google" id="ProtNLM"/>
    </source>
</evidence>
<sequence length="467" mass="47669">MAKPTQTGTGRAGDPATDPNVEDAELAPTDPATVPEPVEPENAGTDRTAPVADDAARYDTTGEGTASAAADPGTPSDPPPEDTGAGAPAAGTAPPPRGPGFFVLLLGGLVAGGIGYLAAAYFTPQDDDAAVIARLDAVEAQLSAPADPDDTPERLAASETGIGTLQSRVDAIEEALAAAPDSDAATADGDTTAIDTLRADLDGLTRQLGDLSNRLDSSVSDATDRLAALGDDLNGLTTRIDDLESGLSDLRDQVQENAAGPTEDDIEALKTQLSDLSAQFDEQVEAQKAAIAEAQQAATAETRRVSAAAAMSRIQSAVENGRPFLESIAAFQEASDIVVPQPLMATASDGVASLTELQRSFDDAARDALEVSLSETAGDGVGNRLTAFLRAQTQARSLDERAGADPDAVLSRAAARVAEGDLPAALDEIANLPPGGQQAMAEWTRRAQARVDARAAADQLSAALNSN</sequence>
<dbReference type="EMBL" id="AMGO01000021">
    <property type="protein sequence ID" value="EKE44702.1"/>
    <property type="molecule type" value="Genomic_DNA"/>
</dbReference>
<feature type="compositionally biased region" description="Low complexity" evidence="2">
    <location>
        <begin position="82"/>
        <end position="92"/>
    </location>
</feature>
<keyword evidence="3" id="KW-1133">Transmembrane helix</keyword>
<dbReference type="AlphaFoldDB" id="K2HDU9"/>
<name>K2HDU9_9RHOB</name>
<keyword evidence="5" id="KW-1185">Reference proteome</keyword>
<keyword evidence="3" id="KW-0812">Transmembrane</keyword>
<feature type="region of interest" description="Disordered" evidence="2">
    <location>
        <begin position="1"/>
        <end position="94"/>
    </location>
</feature>